<organism evidence="1 2">
    <name type="scientific">Corynebacterium occultum</name>
    <dbReference type="NCBI Taxonomy" id="2675219"/>
    <lineage>
        <taxon>Bacteria</taxon>
        <taxon>Bacillati</taxon>
        <taxon>Actinomycetota</taxon>
        <taxon>Actinomycetes</taxon>
        <taxon>Mycobacteriales</taxon>
        <taxon>Corynebacteriaceae</taxon>
        <taxon>Corynebacterium</taxon>
    </lineage>
</organism>
<sequence>MFGRKKKEQAAERHVAAEQTNLPLDDLMTRLVAQELPLLDSKDRTELYQVLKDYEGPQITSQEELPQRIREILGL</sequence>
<dbReference type="RefSeq" id="WP_156229789.1">
    <property type="nucleotide sequence ID" value="NZ_CP046455.1"/>
</dbReference>
<evidence type="ECO:0000313" key="1">
    <source>
        <dbReference type="EMBL" id="QGU06197.1"/>
    </source>
</evidence>
<keyword evidence="2" id="KW-1185">Reference proteome</keyword>
<protein>
    <submittedName>
        <fullName evidence="1">Uncharacterized protein</fullName>
    </submittedName>
</protein>
<proteinExistence type="predicted"/>
<accession>A0A6B8W2F2</accession>
<name>A0A6B8W2F2_9CORY</name>
<dbReference type="AlphaFoldDB" id="A0A6B8W2F2"/>
<dbReference type="EMBL" id="CP046455">
    <property type="protein sequence ID" value="QGU06197.1"/>
    <property type="molecule type" value="Genomic_DNA"/>
</dbReference>
<gene>
    <name evidence="1" type="ORF">COCCU_01145</name>
</gene>
<dbReference type="KEGG" id="cok:COCCU_01145"/>
<dbReference type="Proteomes" id="UP000424462">
    <property type="component" value="Chromosome"/>
</dbReference>
<reference evidence="1 2" key="1">
    <citation type="submission" date="2019-11" db="EMBL/GenBank/DDBJ databases">
        <title>Complete genome sequence of Corynebacterium kalinowskii 1959, a novel Corynebacterium species isolated from soil of a small paddock in Vilsendorf, Germany.</title>
        <authorList>
            <person name="Schaffert L."/>
            <person name="Ruwe M."/>
            <person name="Milse J."/>
            <person name="Hanuschka K."/>
            <person name="Ortseifen V."/>
            <person name="Droste J."/>
            <person name="Brandt D."/>
            <person name="Schlueter L."/>
            <person name="Kutter Y."/>
            <person name="Vinke S."/>
            <person name="Viehoefer P."/>
            <person name="Jacob L."/>
            <person name="Luebke N.-C."/>
            <person name="Schulte-Berndt E."/>
            <person name="Hain C."/>
            <person name="Linder M."/>
            <person name="Schmidt P."/>
            <person name="Wollenschlaeger L."/>
            <person name="Luttermann T."/>
            <person name="Thieme E."/>
            <person name="Hassa J."/>
            <person name="Haak M."/>
            <person name="Wittchen M."/>
            <person name="Mentz A."/>
            <person name="Persicke M."/>
            <person name="Busche T."/>
            <person name="Ruckert C."/>
        </authorList>
    </citation>
    <scope>NUCLEOTIDE SEQUENCE [LARGE SCALE GENOMIC DNA]</scope>
    <source>
        <strain evidence="1 2">2039</strain>
    </source>
</reference>
<evidence type="ECO:0000313" key="2">
    <source>
        <dbReference type="Proteomes" id="UP000424462"/>
    </source>
</evidence>